<evidence type="ECO:0000256" key="1">
    <source>
        <dbReference type="SAM" id="MobiDB-lite"/>
    </source>
</evidence>
<evidence type="ECO:0000313" key="2">
    <source>
        <dbReference type="EMBL" id="MTH78895.1"/>
    </source>
</evidence>
<protein>
    <submittedName>
        <fullName evidence="2">Transposase</fullName>
    </submittedName>
</protein>
<dbReference type="InterPro" id="IPR052909">
    <property type="entry name" value="Transposase_6_like"/>
</dbReference>
<feature type="region of interest" description="Disordered" evidence="1">
    <location>
        <begin position="119"/>
        <end position="143"/>
    </location>
</feature>
<dbReference type="Proteomes" id="UP000478183">
    <property type="component" value="Unassembled WGS sequence"/>
</dbReference>
<evidence type="ECO:0000313" key="3">
    <source>
        <dbReference type="Proteomes" id="UP000478183"/>
    </source>
</evidence>
<comment type="caution">
    <text evidence="2">The sequence shown here is derived from an EMBL/GenBank/DDBJ whole genome shotgun (WGS) entry which is preliminary data.</text>
</comment>
<organism evidence="2 3">
    <name type="scientific">Paracoccus aestuariivivens</name>
    <dbReference type="NCBI Taxonomy" id="1820333"/>
    <lineage>
        <taxon>Bacteria</taxon>
        <taxon>Pseudomonadati</taxon>
        <taxon>Pseudomonadota</taxon>
        <taxon>Alphaproteobacteria</taxon>
        <taxon>Rhodobacterales</taxon>
        <taxon>Paracoccaceae</taxon>
        <taxon>Paracoccus</taxon>
    </lineage>
</organism>
<dbReference type="PANTHER" id="PTHR46637:SF1">
    <property type="entry name" value="BLL5188 PROTEIN"/>
    <property type="match status" value="1"/>
</dbReference>
<name>A0A6L6JCG4_9RHOB</name>
<dbReference type="PANTHER" id="PTHR46637">
    <property type="entry name" value="TIS1421-TRANSPOSASE PROTEIN A"/>
    <property type="match status" value="1"/>
</dbReference>
<dbReference type="EMBL" id="WMIE01000008">
    <property type="protein sequence ID" value="MTH78895.1"/>
    <property type="molecule type" value="Genomic_DNA"/>
</dbReference>
<dbReference type="RefSeq" id="WP_155096240.1">
    <property type="nucleotide sequence ID" value="NZ_WMIE01000008.1"/>
</dbReference>
<accession>A0A6L6JCG4</accession>
<proteinExistence type="predicted"/>
<dbReference type="OrthoDB" id="32553at2"/>
<keyword evidence="3" id="KW-1185">Reference proteome</keyword>
<reference evidence="2 3" key="1">
    <citation type="submission" date="2019-11" db="EMBL/GenBank/DDBJ databases">
        <authorList>
            <person name="Dong K."/>
        </authorList>
    </citation>
    <scope>NUCLEOTIDE SEQUENCE [LARGE SCALE GENOMIC DNA]</scope>
    <source>
        <strain evidence="2 3">NBRC 111993</strain>
    </source>
</reference>
<dbReference type="AlphaFoldDB" id="A0A6L6JCG4"/>
<sequence length="143" mass="16379">MIDLFWLSDEQMARLDLFFPKSYRTPCIDGHKVLGEIIFMKLNALPWYDAPKEFGAAKTLYNVRKRWSEIEMFARRMLGLADGAADPTLLMIDATYLRTHRSARSLRVSSEEQRIVQGTVSLRTGGPNTKRYSDTDPCHSASF</sequence>
<gene>
    <name evidence="2" type="ORF">GL286_14280</name>
</gene>